<evidence type="ECO:0000313" key="1">
    <source>
        <dbReference type="EMBL" id="SFP59342.1"/>
    </source>
</evidence>
<dbReference type="EMBL" id="FOXO01000004">
    <property type="protein sequence ID" value="SFP59342.1"/>
    <property type="molecule type" value="Genomic_DNA"/>
</dbReference>
<reference evidence="2" key="1">
    <citation type="submission" date="2016-10" db="EMBL/GenBank/DDBJ databases">
        <authorList>
            <person name="Varghese N."/>
            <person name="Submissions S."/>
        </authorList>
    </citation>
    <scope>NUCLEOTIDE SEQUENCE [LARGE SCALE GENOMIC DNA]</scope>
    <source>
        <strain evidence="2">P18</strain>
    </source>
</reference>
<dbReference type="RefSeq" id="WP_074884620.1">
    <property type="nucleotide sequence ID" value="NZ_FOXO01000004.1"/>
</dbReference>
<organism evidence="1 2">
    <name type="scientific">Butyrivibrio proteoclasticus</name>
    <dbReference type="NCBI Taxonomy" id="43305"/>
    <lineage>
        <taxon>Bacteria</taxon>
        <taxon>Bacillati</taxon>
        <taxon>Bacillota</taxon>
        <taxon>Clostridia</taxon>
        <taxon>Lachnospirales</taxon>
        <taxon>Lachnospiraceae</taxon>
        <taxon>Butyrivibrio</taxon>
    </lineage>
</organism>
<dbReference type="Proteomes" id="UP000182624">
    <property type="component" value="Unassembled WGS sequence"/>
</dbReference>
<gene>
    <name evidence="1" type="ORF">SAMN04487928_10484</name>
</gene>
<evidence type="ECO:0000313" key="2">
    <source>
        <dbReference type="Proteomes" id="UP000182624"/>
    </source>
</evidence>
<name>A0A1I5RLB8_9FIRM</name>
<dbReference type="AlphaFoldDB" id="A0A1I5RLB8"/>
<accession>A0A1I5RLB8</accession>
<dbReference type="OrthoDB" id="2077827at2"/>
<protein>
    <submittedName>
        <fullName evidence="1">Uncharacterized protein</fullName>
    </submittedName>
</protein>
<proteinExistence type="predicted"/>
<keyword evidence="2" id="KW-1185">Reference proteome</keyword>
<sequence>MPKFTEDDSLTKINKEVKQELHDKDFWGQIDVSKDDLEIIKNRIELLIDRGVEFKQLFKDYPYAMVTYVVFLTKYQYNGDFWGMISEEIGIDKPSGTDQAQIGKKILLTFDLAGLNYSPVKFSTRIYVDAVLYEVGEPPESNLGDLFYLFKYGFMSNVEPQVLIDEITTRAYGVHKPLLHFLEDTPEATSLNFIVDMQDTYLSATQADDMSGKYASAYSDWHELDKEKTTYRSKKDDDQVEVRPYFTFDNGKKGLCIVLPRQNMVEEWVEGAKWILSGDDDYKIVKECFVQGSEGKRFTDQMTVSVRPCESYTLTFEYDDGFDKHPTQFELKGIGSNDYLYFSSDGRRINQRYLRVPFGIVIYPSTSNVGATNVERDIQSYPLITSDYRVEQIIPTDIDAEYIISTGSEDIVFQMRPQITISLSGKKLFGTDYIESEIPLFTEIPALDVSFQGFTSAEGLEIRIGKESLVVEDLDVDEETRIDISAGFDEDDYGIKTVRIYQFNRFLKQERFFLLPEFKSNYDTELVWPHGNIKSNMAKITIKKIDGWEMNFSNGSAQDLVDKYVVSVPYVEGVLSGTIVSKLENLHVNVDFQLPICAYKTELISENSITERCDLTDFLESKAWSSISFYGDYRDYEYTAEVFSVNGIEQKKQIKLSNTGAINFDLNVFRDTVQTAPLPVKITVINDETDEKLDLLIIEEVSKFKRRPGYAPKTRSIGIWDEDITGDVVVEKYAEPDFSLQLRYEDSTLNEKGWRVFRLSEDDALTPGYYRVVRENAMDDLFSLDEVFSVSMDTDQFFVSGKGKNDDINSFKIWLEQIISELIKCRSVKNIPALRQSESYMARTHLLSYKDLDIDDDVVSYLVILAQMLEGKLSNEHKNIICGLMTLISRNVLTNQDRYRITKELVSLKVSEYVFGWCIKNYALMLLEYPHDEKKGDIREVISGVKIASSRLALLMLMKLDTAIRDTLGNATYRDIIGQEAIVEMLQSSGTEVERTEDRKHFLREDGNSRVHVRLTKEISGENRFYEMIDEERSRKDRIYLDKKKIPDDGMYLNGTRYTDLFVNWYIRNHPGGGAADPQLDRAMRESFERFKKVVWLKLFTLKRMDNNGKYLAEYDAVLMNRTAGESMGFALPNYFYFVAIAALVTRMDVPGEYGNIKDEANMFMINAFEWAPYISERDMIMASLFLYLRKKEG</sequence>